<reference evidence="2" key="1">
    <citation type="submission" date="2020-04" db="EMBL/GenBank/DDBJ databases">
        <authorList>
            <person name="Zhang T."/>
        </authorList>
    </citation>
    <scope>NUCLEOTIDE SEQUENCE</scope>
    <source>
        <strain evidence="2">HKST-UBA11</strain>
    </source>
</reference>
<dbReference type="Gene3D" id="3.30.700.10">
    <property type="entry name" value="Glycoprotein, Type 4 Pilin"/>
    <property type="match status" value="1"/>
</dbReference>
<reference evidence="2" key="2">
    <citation type="journal article" date="2021" name="Microbiome">
        <title>Successional dynamics and alternative stable states in a saline activated sludge microbial community over 9 years.</title>
        <authorList>
            <person name="Wang Y."/>
            <person name="Ye J."/>
            <person name="Ju F."/>
            <person name="Liu L."/>
            <person name="Boyd J.A."/>
            <person name="Deng Y."/>
            <person name="Parks D.H."/>
            <person name="Jiang X."/>
            <person name="Yin X."/>
            <person name="Woodcroft B.J."/>
            <person name="Tyson G.W."/>
            <person name="Hugenholtz P."/>
            <person name="Polz M.F."/>
            <person name="Zhang T."/>
        </authorList>
    </citation>
    <scope>NUCLEOTIDE SEQUENCE</scope>
    <source>
        <strain evidence="2">HKST-UBA11</strain>
    </source>
</reference>
<evidence type="ECO:0000313" key="2">
    <source>
        <dbReference type="EMBL" id="MCA9385414.1"/>
    </source>
</evidence>
<comment type="caution">
    <text evidence="2">The sequence shown here is derived from an EMBL/GenBank/DDBJ whole genome shotgun (WGS) entry which is preliminary data.</text>
</comment>
<evidence type="ECO:0000256" key="1">
    <source>
        <dbReference type="SAM" id="Phobius"/>
    </source>
</evidence>
<dbReference type="AlphaFoldDB" id="A0A955L7J1"/>
<keyword evidence="1" id="KW-0472">Membrane</keyword>
<name>A0A955L7J1_9BACT</name>
<feature type="transmembrane region" description="Helical" evidence="1">
    <location>
        <begin position="12"/>
        <end position="34"/>
    </location>
</feature>
<organism evidence="2 3">
    <name type="scientific">Candidatus Dojkabacteria bacterium</name>
    <dbReference type="NCBI Taxonomy" id="2099670"/>
    <lineage>
        <taxon>Bacteria</taxon>
        <taxon>Candidatus Dojkabacteria</taxon>
    </lineage>
</organism>
<gene>
    <name evidence="2" type="ORF">KC717_02075</name>
</gene>
<keyword evidence="1" id="KW-1133">Transmembrane helix</keyword>
<dbReference type="InterPro" id="IPR045584">
    <property type="entry name" value="Pilin-like"/>
</dbReference>
<dbReference type="EMBL" id="JAGQLH010000018">
    <property type="protein sequence ID" value="MCA9385414.1"/>
    <property type="molecule type" value="Genomic_DNA"/>
</dbReference>
<dbReference type="Proteomes" id="UP000754563">
    <property type="component" value="Unassembled WGS sequence"/>
</dbReference>
<proteinExistence type="predicted"/>
<dbReference type="SUPFAM" id="SSF54523">
    <property type="entry name" value="Pili subunits"/>
    <property type="match status" value="1"/>
</dbReference>
<keyword evidence="1" id="KW-0812">Transmembrane</keyword>
<evidence type="ECO:0000313" key="3">
    <source>
        <dbReference type="Proteomes" id="UP000754563"/>
    </source>
</evidence>
<accession>A0A955L7J1</accession>
<protein>
    <submittedName>
        <fullName evidence="2">Prepilin-type N-terminal cleavage/methylation domain-containing protein</fullName>
    </submittedName>
</protein>
<sequence length="154" mass="17088">MRKCNSLQGFSFVELIMVMGMLIIISSFAIPYSLNIVSRRNVQDATEDIASNLWRQQQNAYSGNENKNYGISFTENGYTIFKWEDGNPNETQADITLETGITITNITFDDLSSEITFGEGEILPSTFGSLDVTDGGNTFQVTINAQGLIDYSLL</sequence>